<comment type="caution">
    <text evidence="2">The sequence shown here is derived from an EMBL/GenBank/DDBJ whole genome shotgun (WGS) entry which is preliminary data.</text>
</comment>
<dbReference type="OrthoDB" id="5056808at2"/>
<evidence type="ECO:0000313" key="3">
    <source>
        <dbReference type="Proteomes" id="UP000191680"/>
    </source>
</evidence>
<accession>A0A1V6LSD4</accession>
<feature type="transmembrane region" description="Helical" evidence="1">
    <location>
        <begin position="267"/>
        <end position="286"/>
    </location>
</feature>
<reference evidence="2 3" key="1">
    <citation type="submission" date="2016-12" db="EMBL/GenBank/DDBJ databases">
        <authorList>
            <person name="Song W.-J."/>
            <person name="Kurnit D.M."/>
        </authorList>
    </citation>
    <scope>NUCLEOTIDE SEQUENCE [LARGE SCALE GENOMIC DNA]</scope>
    <source>
        <strain evidence="2 3">HSG9</strain>
    </source>
</reference>
<gene>
    <name evidence="2" type="ORF">BUL40_08365</name>
</gene>
<dbReference type="Proteomes" id="UP000191680">
    <property type="component" value="Unassembled WGS sequence"/>
</dbReference>
<sequence length="503" mass="58768">MAYIKKFFIPSFVAFLFLLIATKSSPLYPINDWVDANAIFTVGKAMLEGLIVYKDIFEQKGPLLYFIHALAATISKESFIGVFLMEWIAFTVFLIFAQKFIGLYIKEKYLLLATTLAGFLILFIKNFLHGDSAEEYCVPLLGISMYYLAKILKSNSKLNVSPSVLIINGIFAGSVILIKYSMIGYWFGWMVVLLAYCIYMKQYRKTIQFSFLFLSGMVISGIPWIVYFSIHNGLHDFFNVYFYTNIKYYTSSQGLLNNLVTMTGKVVLVYFVQNPWFAVVLLFGLFKFFFSKKIESDPWVRFGLLVPFLFLYFSVYGGGVRHDYYFQIMTPFILFGIITLFIQLDRFSYFNSLKNIWLYSIISLVSLSIVMFFFHHNRYLMGTKKKVLFQYAFAEHVQAYPESTLLNYGFLDVGLYHTASKTPITYYFMKHNFDYDVYPHDVDALNYYVSEAITDFVVLRTQKGKDYKNANLEKNYFKVMEQEQFYEGKFHKYILYAKKGLAK</sequence>
<evidence type="ECO:0000313" key="2">
    <source>
        <dbReference type="EMBL" id="OQD43093.1"/>
    </source>
</evidence>
<keyword evidence="1" id="KW-0812">Transmembrane</keyword>
<proteinExistence type="predicted"/>
<keyword evidence="1" id="KW-0472">Membrane</keyword>
<protein>
    <recommendedName>
        <fullName evidence="4">Glycosyltransferase RgtA/B/C/D-like domain-containing protein</fullName>
    </recommendedName>
</protein>
<organism evidence="2 3">
    <name type="scientific">Croceivirga radicis</name>
    <dbReference type="NCBI Taxonomy" id="1929488"/>
    <lineage>
        <taxon>Bacteria</taxon>
        <taxon>Pseudomonadati</taxon>
        <taxon>Bacteroidota</taxon>
        <taxon>Flavobacteriia</taxon>
        <taxon>Flavobacteriales</taxon>
        <taxon>Flavobacteriaceae</taxon>
        <taxon>Croceivirga</taxon>
    </lineage>
</organism>
<feature type="transmembrane region" description="Helical" evidence="1">
    <location>
        <begin position="211"/>
        <end position="230"/>
    </location>
</feature>
<evidence type="ECO:0008006" key="4">
    <source>
        <dbReference type="Google" id="ProtNLM"/>
    </source>
</evidence>
<keyword evidence="3" id="KW-1185">Reference proteome</keyword>
<dbReference type="RefSeq" id="WP_080318873.1">
    <property type="nucleotide sequence ID" value="NZ_MTBC01000004.1"/>
</dbReference>
<feature type="transmembrane region" description="Helical" evidence="1">
    <location>
        <begin position="324"/>
        <end position="344"/>
    </location>
</feature>
<feature type="transmembrane region" description="Helical" evidence="1">
    <location>
        <begin position="356"/>
        <end position="374"/>
    </location>
</feature>
<feature type="transmembrane region" description="Helical" evidence="1">
    <location>
        <begin position="158"/>
        <end position="177"/>
    </location>
</feature>
<feature type="transmembrane region" description="Helical" evidence="1">
    <location>
        <begin position="298"/>
        <end position="318"/>
    </location>
</feature>
<feature type="transmembrane region" description="Helical" evidence="1">
    <location>
        <begin position="109"/>
        <end position="127"/>
    </location>
</feature>
<dbReference type="EMBL" id="MTBC01000004">
    <property type="protein sequence ID" value="OQD43093.1"/>
    <property type="molecule type" value="Genomic_DNA"/>
</dbReference>
<dbReference type="AlphaFoldDB" id="A0A1V6LSD4"/>
<feature type="transmembrane region" description="Helical" evidence="1">
    <location>
        <begin position="79"/>
        <end position="97"/>
    </location>
</feature>
<name>A0A1V6LSD4_9FLAO</name>
<keyword evidence="1" id="KW-1133">Transmembrane helix</keyword>
<evidence type="ECO:0000256" key="1">
    <source>
        <dbReference type="SAM" id="Phobius"/>
    </source>
</evidence>